<dbReference type="Proteomes" id="UP001352852">
    <property type="component" value="Unassembled WGS sequence"/>
</dbReference>
<dbReference type="EMBL" id="JAHUTJ010065659">
    <property type="protein sequence ID" value="MED6289374.1"/>
    <property type="molecule type" value="Genomic_DNA"/>
</dbReference>
<evidence type="ECO:0000313" key="2">
    <source>
        <dbReference type="EMBL" id="MED6289374.1"/>
    </source>
</evidence>
<dbReference type="PANTHER" id="PTHR21119">
    <property type="entry name" value="C2 DOMAIN-CONTAINING PROTEIN"/>
    <property type="match status" value="1"/>
</dbReference>
<accession>A0ABU7ETA1</accession>
<dbReference type="InterPro" id="IPR039934">
    <property type="entry name" value="C2CD2/C2CD2L"/>
</dbReference>
<sequence>MELQELSWLCMVVLFLASLLIVLGWLLQYSLTVLRLWKSRKTAKQGGRETTWLQKQQQQQQHVFFTLPQQIQAEGIWGFLQRKLHSGKDGGTASEAGVKGLLTSLFSFRSFKEHWQRTWVKALNEQACRHGVNPGRGVIQT</sequence>
<protein>
    <submittedName>
        <fullName evidence="2">Uncharacterized protein</fullName>
    </submittedName>
</protein>
<proteinExistence type="predicted"/>
<gene>
    <name evidence="2" type="ORF">CHARACLAT_002084</name>
</gene>
<dbReference type="PANTHER" id="PTHR21119:SF8">
    <property type="entry name" value="PHOSPHOLIPID TRANSFER PROTEIN C2CD2L"/>
    <property type="match status" value="1"/>
</dbReference>
<name>A0ABU7ETA1_9TELE</name>
<feature type="transmembrane region" description="Helical" evidence="1">
    <location>
        <begin position="6"/>
        <end position="31"/>
    </location>
</feature>
<keyword evidence="1" id="KW-1133">Transmembrane helix</keyword>
<evidence type="ECO:0000256" key="1">
    <source>
        <dbReference type="SAM" id="Phobius"/>
    </source>
</evidence>
<organism evidence="2 3">
    <name type="scientific">Characodon lateralis</name>
    <dbReference type="NCBI Taxonomy" id="208331"/>
    <lineage>
        <taxon>Eukaryota</taxon>
        <taxon>Metazoa</taxon>
        <taxon>Chordata</taxon>
        <taxon>Craniata</taxon>
        <taxon>Vertebrata</taxon>
        <taxon>Euteleostomi</taxon>
        <taxon>Actinopterygii</taxon>
        <taxon>Neopterygii</taxon>
        <taxon>Teleostei</taxon>
        <taxon>Neoteleostei</taxon>
        <taxon>Acanthomorphata</taxon>
        <taxon>Ovalentaria</taxon>
        <taxon>Atherinomorphae</taxon>
        <taxon>Cyprinodontiformes</taxon>
        <taxon>Goodeidae</taxon>
        <taxon>Characodon</taxon>
    </lineage>
</organism>
<comment type="caution">
    <text evidence="2">The sequence shown here is derived from an EMBL/GenBank/DDBJ whole genome shotgun (WGS) entry which is preliminary data.</text>
</comment>
<keyword evidence="1" id="KW-0812">Transmembrane</keyword>
<keyword evidence="3" id="KW-1185">Reference proteome</keyword>
<evidence type="ECO:0000313" key="3">
    <source>
        <dbReference type="Proteomes" id="UP001352852"/>
    </source>
</evidence>
<keyword evidence="1" id="KW-0472">Membrane</keyword>
<reference evidence="2 3" key="1">
    <citation type="submission" date="2021-06" db="EMBL/GenBank/DDBJ databases">
        <authorList>
            <person name="Palmer J.M."/>
        </authorList>
    </citation>
    <scope>NUCLEOTIDE SEQUENCE [LARGE SCALE GENOMIC DNA]</scope>
    <source>
        <strain evidence="2 3">CL_MEX2019</strain>
        <tissue evidence="2">Muscle</tissue>
    </source>
</reference>